<dbReference type="VEuPathDB" id="TriTrypDB:BSAL_36710"/>
<dbReference type="EMBL" id="CYKH01002031">
    <property type="protein sequence ID" value="CUG92324.1"/>
    <property type="molecule type" value="Genomic_DNA"/>
</dbReference>
<name>A0A0S4JQS5_BODSA</name>
<reference evidence="3" key="1">
    <citation type="submission" date="2015-09" db="EMBL/GenBank/DDBJ databases">
        <authorList>
            <consortium name="Pathogen Informatics"/>
        </authorList>
    </citation>
    <scope>NUCLEOTIDE SEQUENCE [LARGE SCALE GENOMIC DNA]</scope>
    <source>
        <strain evidence="3">Lake Konstanz</strain>
    </source>
</reference>
<accession>A0A0S4JQS5</accession>
<evidence type="ECO:0000313" key="3">
    <source>
        <dbReference type="Proteomes" id="UP000051952"/>
    </source>
</evidence>
<feature type="coiled-coil region" evidence="1">
    <location>
        <begin position="30"/>
        <end position="82"/>
    </location>
</feature>
<organism evidence="2 3">
    <name type="scientific">Bodo saltans</name>
    <name type="common">Flagellated protozoan</name>
    <dbReference type="NCBI Taxonomy" id="75058"/>
    <lineage>
        <taxon>Eukaryota</taxon>
        <taxon>Discoba</taxon>
        <taxon>Euglenozoa</taxon>
        <taxon>Kinetoplastea</taxon>
        <taxon>Metakinetoplastina</taxon>
        <taxon>Eubodonida</taxon>
        <taxon>Bodonidae</taxon>
        <taxon>Bodo</taxon>
    </lineage>
</organism>
<gene>
    <name evidence="2" type="ORF">BSAL_36710</name>
</gene>
<evidence type="ECO:0000313" key="2">
    <source>
        <dbReference type="EMBL" id="CUG92324.1"/>
    </source>
</evidence>
<keyword evidence="3" id="KW-1185">Reference proteome</keyword>
<protein>
    <submittedName>
        <fullName evidence="2">Uncharacterized protein</fullName>
    </submittedName>
</protein>
<dbReference type="AlphaFoldDB" id="A0A0S4JQS5"/>
<evidence type="ECO:0000256" key="1">
    <source>
        <dbReference type="SAM" id="Coils"/>
    </source>
</evidence>
<feature type="coiled-coil region" evidence="1">
    <location>
        <begin position="339"/>
        <end position="366"/>
    </location>
</feature>
<keyword evidence="1" id="KW-0175">Coiled coil</keyword>
<feature type="coiled-coil region" evidence="1">
    <location>
        <begin position="197"/>
        <end position="224"/>
    </location>
</feature>
<feature type="coiled-coil region" evidence="1">
    <location>
        <begin position="554"/>
        <end position="602"/>
    </location>
</feature>
<proteinExistence type="predicted"/>
<sequence length="696" mass="79047">MVQSSGQLHVISREDVEELEHALALTDALKRQLDADVKYLQRELDETTSNSKREQQALRISRDALQTEVQAIRRRLSDALADNDELIRSIEPMEFEIRLLRRQVASNEENASLAGGAGSARFGGPAAAATVNSSRASSSHRTTDEFRGYFTTEDDVQHTTIDNRRGASVGSLSTNTPALQSREQQLLEVIEQSASVFVSLDQELRSVQAELQRLKLEKQNWQTSEYELQSSIARLEREREQYIARELENTSTFVLANHSLVGEEVKGRKLLEAQADAMLQGLAYQRCRNDAAVISKQLRTQLNALEAERTRDQRHHDNHIKFEVERSRAQLATVHEKALRDLDSRLETMRLDRQKVELQNNLLKANCDEWRAHSEKKDREHEKASQQLVAEAHAQMSGRDDLLRIRDAQISTLTSETSKLTARVSVVELALAESQEALRRVHSERQRRVELLRPSYVQTEPIESEEDMRRRLLREIEDEDEVQLARRVTAHHLFVKLQDVATNTRTILDDKENELAQLRVTYQATRQSLDSTMQRLATEERKYVDGVELLRCEADAANRRSDLIQRQREIAERDVAQLQGHLERHQAEYSKLLRELQTALAGQQASDRKAEELGAALDSLTSQLGVELSEGASKANSLEEVSAMAHALKSETLHLQRVMLENEEATARSNLSHSVDLILLRLNSIADAIWSGASEN</sequence>
<dbReference type="Proteomes" id="UP000051952">
    <property type="component" value="Unassembled WGS sequence"/>
</dbReference>